<keyword evidence="2" id="KW-1185">Reference proteome</keyword>
<evidence type="ECO:0000313" key="1">
    <source>
        <dbReference type="EMBL" id="KAI3819046.1"/>
    </source>
</evidence>
<accession>A0ACB9JH87</accession>
<organism evidence="1 2">
    <name type="scientific">Smallanthus sonchifolius</name>
    <dbReference type="NCBI Taxonomy" id="185202"/>
    <lineage>
        <taxon>Eukaryota</taxon>
        <taxon>Viridiplantae</taxon>
        <taxon>Streptophyta</taxon>
        <taxon>Embryophyta</taxon>
        <taxon>Tracheophyta</taxon>
        <taxon>Spermatophyta</taxon>
        <taxon>Magnoliopsida</taxon>
        <taxon>eudicotyledons</taxon>
        <taxon>Gunneridae</taxon>
        <taxon>Pentapetalae</taxon>
        <taxon>asterids</taxon>
        <taxon>campanulids</taxon>
        <taxon>Asterales</taxon>
        <taxon>Asteraceae</taxon>
        <taxon>Asteroideae</taxon>
        <taxon>Heliantheae alliance</taxon>
        <taxon>Millerieae</taxon>
        <taxon>Smallanthus</taxon>
    </lineage>
</organism>
<dbReference type="EMBL" id="CM042021">
    <property type="protein sequence ID" value="KAI3819046.1"/>
    <property type="molecule type" value="Genomic_DNA"/>
</dbReference>
<sequence length="631" mass="72434">MKSSPLDELEQIERLWSRKPAAAICHRAWPPSRNRVPPCYLQSVSVRRSHDPFLTNRTLCESTNKVKMSRYSFSKDVQVRVWGTPFNLNRDLLAARSSKLCKLFKENPDEDLSHLLSDIPTSPQIFEIMARFCYGFHVNFTPENVIPISCLACYLGMTETHSPRNLLNQALSFFEHETIIGWNESLRSLKAIENPTILQQAVQLGLIDACMDSIISKALDNPLLLGEPIKNPVLDDDNEFEQEFSENVYKPNAKRQLFVLDWKSEDLSLTTLHLQFYESIIRGMIQCKMGSNYIASNLYEYAKRWVFLDPKETDEETSSSDGDSSNSRRLAIEAIERLLPHDRGVLPCALLSEMLQYATVLEANFSCREGFEVRIGRQLDLATVNDLLIPSQGYSKEEKYDTECVRRILKHFYHNFTGKDQSGLDLVAELVEDFLGEVANDIDLKKDSFISLAEMSTAASEGTQRTSDGIYRAIDIYLNKHKYLTESEREEICGVLKCNKMSAEACEHAAQNERLPVRVAVQVLFVGQLHLRETITKEVAVPEDRSKTTEDEEEEEEEMGELEKMSSKVSELEKECVVMRKEIQRGYLTKTMEKDKTNVWREMKRKLGCISRLNNSNCHVKKKKKKKVHPR</sequence>
<gene>
    <name evidence="1" type="ORF">L1987_12868</name>
</gene>
<name>A0ACB9JH87_9ASTR</name>
<reference evidence="1 2" key="2">
    <citation type="journal article" date="2022" name="Mol. Ecol. Resour.">
        <title>The genomes of chicory, endive, great burdock and yacon provide insights into Asteraceae paleo-polyploidization history and plant inulin production.</title>
        <authorList>
            <person name="Fan W."/>
            <person name="Wang S."/>
            <person name="Wang H."/>
            <person name="Wang A."/>
            <person name="Jiang F."/>
            <person name="Liu H."/>
            <person name="Zhao H."/>
            <person name="Xu D."/>
            <person name="Zhang Y."/>
        </authorList>
    </citation>
    <scope>NUCLEOTIDE SEQUENCE [LARGE SCALE GENOMIC DNA]</scope>
    <source>
        <strain evidence="2">cv. Yunnan</strain>
        <tissue evidence="1">Leaves</tissue>
    </source>
</reference>
<proteinExistence type="predicted"/>
<comment type="caution">
    <text evidence="1">The sequence shown here is derived from an EMBL/GenBank/DDBJ whole genome shotgun (WGS) entry which is preliminary data.</text>
</comment>
<evidence type="ECO:0000313" key="2">
    <source>
        <dbReference type="Proteomes" id="UP001056120"/>
    </source>
</evidence>
<dbReference type="Proteomes" id="UP001056120">
    <property type="component" value="Linkage Group LG04"/>
</dbReference>
<reference evidence="2" key="1">
    <citation type="journal article" date="2022" name="Mol. Ecol. Resour.">
        <title>The genomes of chicory, endive, great burdock and yacon provide insights into Asteraceae palaeo-polyploidization history and plant inulin production.</title>
        <authorList>
            <person name="Fan W."/>
            <person name="Wang S."/>
            <person name="Wang H."/>
            <person name="Wang A."/>
            <person name="Jiang F."/>
            <person name="Liu H."/>
            <person name="Zhao H."/>
            <person name="Xu D."/>
            <person name="Zhang Y."/>
        </authorList>
    </citation>
    <scope>NUCLEOTIDE SEQUENCE [LARGE SCALE GENOMIC DNA]</scope>
    <source>
        <strain evidence="2">cv. Yunnan</strain>
    </source>
</reference>
<protein>
    <submittedName>
        <fullName evidence="1">Uncharacterized protein</fullName>
    </submittedName>
</protein>